<comment type="caution">
    <text evidence="1">The sequence shown here is derived from an EMBL/GenBank/DDBJ whole genome shotgun (WGS) entry which is preliminary data.</text>
</comment>
<keyword evidence="2" id="KW-1185">Reference proteome</keyword>
<organism evidence="1 2">
    <name type="scientific">Artomyces pyxidatus</name>
    <dbReference type="NCBI Taxonomy" id="48021"/>
    <lineage>
        <taxon>Eukaryota</taxon>
        <taxon>Fungi</taxon>
        <taxon>Dikarya</taxon>
        <taxon>Basidiomycota</taxon>
        <taxon>Agaricomycotina</taxon>
        <taxon>Agaricomycetes</taxon>
        <taxon>Russulales</taxon>
        <taxon>Auriscalpiaceae</taxon>
        <taxon>Artomyces</taxon>
    </lineage>
</organism>
<proteinExistence type="predicted"/>
<reference evidence="1" key="1">
    <citation type="submission" date="2021-03" db="EMBL/GenBank/DDBJ databases">
        <authorList>
            <consortium name="DOE Joint Genome Institute"/>
            <person name="Ahrendt S."/>
            <person name="Looney B.P."/>
            <person name="Miyauchi S."/>
            <person name="Morin E."/>
            <person name="Drula E."/>
            <person name="Courty P.E."/>
            <person name="Chicoki N."/>
            <person name="Fauchery L."/>
            <person name="Kohler A."/>
            <person name="Kuo A."/>
            <person name="Labutti K."/>
            <person name="Pangilinan J."/>
            <person name="Lipzen A."/>
            <person name="Riley R."/>
            <person name="Andreopoulos W."/>
            <person name="He G."/>
            <person name="Johnson J."/>
            <person name="Barry K.W."/>
            <person name="Grigoriev I.V."/>
            <person name="Nagy L."/>
            <person name="Hibbett D."/>
            <person name="Henrissat B."/>
            <person name="Matheny P.B."/>
            <person name="Labbe J."/>
            <person name="Martin F."/>
        </authorList>
    </citation>
    <scope>NUCLEOTIDE SEQUENCE</scope>
    <source>
        <strain evidence="1">HHB10654</strain>
    </source>
</reference>
<sequence>MSRSTKSPPPKKRHKSSSSSTISSYSTTKTPRDAYMHLPTASSSSTLGKAFSVIKMKTDHNQTVPHRRNSELTGNPDAPVGDEGQSVPQAAVPQSLPEWMNNALSTLKRDHPIRRLMPMLRSPPRNTPLQTSVETYHGPRLPAPQDERPASSVFAFQPPPALAMEPDVPPVDDGSPAIWAGVSELDPNTPLGGVFLESPYLAAITPVLHDTARMTLDSPFTYDPLLSRSRPLPLKRQPSPLPRLATSVNPFSTPGPAIPLLPKLNNSMNPLSALASTSELTLVNVGHDKLSDKSHPDSLDHHFPAPFSTPGPGSYFSPALSARSMKPMPTRSGPLALSDIKRNSELLFTTVPDNVDSSLKPFSTPGPASSISLSESIHSRPRESVHLAVPAPLDDNHGEPALTLAGTVDLGALEPSVQQPLRRIKSVRFDTDTIPPETWNLFAKPGPLLGLRSPRRNVPAPASNEYPPAVTEEIKRRRLTPPLPHYVDAEEEEEILRYLNSPAPSPMPPADNSDEDVFRFMKAEEPLHDPASQESAVFFQPQPHQPLDPSYASPGPEIDTSAIDYLPQAWNPYTEAPDQLAHTQTVPRTPVMSQPYAFAQLFPQYHQQGRLSSPSPPPAPDVNPFETPGQAYHASVPVYFDSPTEDPSSSPLPPSPSPHGPVHPKPSADDARAPSSRRAGAGAGHGRVSGNAAEQAEEHNNVASPAGTPSDGDGGWADIVRRVESLPRTGGVQLVEVQGEDEDEKGAFAPAPGVFVSPLKGDRRRKEEQEISSWEDEHQAVVEGIEDIDPASHDERPASRGSEHDSIESWTQ</sequence>
<dbReference type="EMBL" id="MU277193">
    <property type="protein sequence ID" value="KAI0066113.1"/>
    <property type="molecule type" value="Genomic_DNA"/>
</dbReference>
<protein>
    <submittedName>
        <fullName evidence="1">Uncharacterized protein</fullName>
    </submittedName>
</protein>
<reference evidence="1" key="2">
    <citation type="journal article" date="2022" name="New Phytol.">
        <title>Evolutionary transition to the ectomycorrhizal habit in the genomes of a hyperdiverse lineage of mushroom-forming fungi.</title>
        <authorList>
            <person name="Looney B."/>
            <person name="Miyauchi S."/>
            <person name="Morin E."/>
            <person name="Drula E."/>
            <person name="Courty P.E."/>
            <person name="Kohler A."/>
            <person name="Kuo A."/>
            <person name="LaButti K."/>
            <person name="Pangilinan J."/>
            <person name="Lipzen A."/>
            <person name="Riley R."/>
            <person name="Andreopoulos W."/>
            <person name="He G."/>
            <person name="Johnson J."/>
            <person name="Nolan M."/>
            <person name="Tritt A."/>
            <person name="Barry K.W."/>
            <person name="Grigoriev I.V."/>
            <person name="Nagy L.G."/>
            <person name="Hibbett D."/>
            <person name="Henrissat B."/>
            <person name="Matheny P.B."/>
            <person name="Labbe J."/>
            <person name="Martin F.M."/>
        </authorList>
    </citation>
    <scope>NUCLEOTIDE SEQUENCE</scope>
    <source>
        <strain evidence="1">HHB10654</strain>
    </source>
</reference>
<name>A0ACB8TDA9_9AGAM</name>
<evidence type="ECO:0000313" key="2">
    <source>
        <dbReference type="Proteomes" id="UP000814140"/>
    </source>
</evidence>
<dbReference type="Proteomes" id="UP000814140">
    <property type="component" value="Unassembled WGS sequence"/>
</dbReference>
<gene>
    <name evidence="1" type="ORF">BV25DRAFT_1912907</name>
</gene>
<accession>A0ACB8TDA9</accession>
<evidence type="ECO:0000313" key="1">
    <source>
        <dbReference type="EMBL" id="KAI0066113.1"/>
    </source>
</evidence>